<dbReference type="OrthoDB" id="4207594at2759"/>
<feature type="non-terminal residue" evidence="8">
    <location>
        <position position="251"/>
    </location>
</feature>
<keyword evidence="9" id="KW-1185">Reference proteome</keyword>
<dbReference type="InterPro" id="IPR000504">
    <property type="entry name" value="RRM_dom"/>
</dbReference>
<dbReference type="InterPro" id="IPR022023">
    <property type="entry name" value="U1snRNP70_N"/>
</dbReference>
<feature type="region of interest" description="Disordered" evidence="6">
    <location>
        <begin position="51"/>
        <end position="71"/>
    </location>
</feature>
<evidence type="ECO:0000256" key="1">
    <source>
        <dbReference type="ARBA" id="ARBA00004123"/>
    </source>
</evidence>
<dbReference type="GO" id="GO:0030619">
    <property type="term" value="F:U1 snRNA binding"/>
    <property type="evidence" value="ECO:0007669"/>
    <property type="project" value="InterPro"/>
</dbReference>
<dbReference type="STRING" id="56484.A0A1Y2FQ86"/>
<dbReference type="CDD" id="cd12236">
    <property type="entry name" value="RRM_snRNP70"/>
    <property type="match status" value="1"/>
</dbReference>
<dbReference type="SUPFAM" id="SSF54928">
    <property type="entry name" value="RNA-binding domain, RBD"/>
    <property type="match status" value="1"/>
</dbReference>
<dbReference type="Pfam" id="PF00076">
    <property type="entry name" value="RRM_1"/>
    <property type="match status" value="1"/>
</dbReference>
<dbReference type="PANTHER" id="PTHR13952:SF5">
    <property type="entry name" value="U1 SMALL NUCLEAR RIBONUCLEOPROTEIN 70 KDA"/>
    <property type="match status" value="1"/>
</dbReference>
<dbReference type="GO" id="GO:0071004">
    <property type="term" value="C:U2-type prespliceosome"/>
    <property type="evidence" value="ECO:0007669"/>
    <property type="project" value="TreeGrafter"/>
</dbReference>
<dbReference type="SMART" id="SM00360">
    <property type="entry name" value="RRM"/>
    <property type="match status" value="1"/>
</dbReference>
<organism evidence="8 9">
    <name type="scientific">Protomyces lactucae-debilis</name>
    <dbReference type="NCBI Taxonomy" id="2754530"/>
    <lineage>
        <taxon>Eukaryota</taxon>
        <taxon>Fungi</taxon>
        <taxon>Dikarya</taxon>
        <taxon>Ascomycota</taxon>
        <taxon>Taphrinomycotina</taxon>
        <taxon>Taphrinomycetes</taxon>
        <taxon>Taphrinales</taxon>
        <taxon>Protomycetaceae</taxon>
        <taxon>Protomyces</taxon>
    </lineage>
</organism>
<evidence type="ECO:0000313" key="8">
    <source>
        <dbReference type="EMBL" id="ORY86163.1"/>
    </source>
</evidence>
<keyword evidence="2 5" id="KW-0694">RNA-binding</keyword>
<proteinExistence type="predicted"/>
<dbReference type="InterPro" id="IPR051183">
    <property type="entry name" value="U1_U11-U12_snRNP_70-35kDa"/>
</dbReference>
<comment type="subcellular location">
    <subcellularLocation>
        <location evidence="1">Nucleus</location>
    </subcellularLocation>
</comment>
<dbReference type="GO" id="GO:0005685">
    <property type="term" value="C:U1 snRNP"/>
    <property type="evidence" value="ECO:0007669"/>
    <property type="project" value="TreeGrafter"/>
</dbReference>
<dbReference type="RefSeq" id="XP_040727345.1">
    <property type="nucleotide sequence ID" value="XM_040867233.1"/>
</dbReference>
<dbReference type="GO" id="GO:0003729">
    <property type="term" value="F:mRNA binding"/>
    <property type="evidence" value="ECO:0007669"/>
    <property type="project" value="TreeGrafter"/>
</dbReference>
<dbReference type="Gene3D" id="3.30.70.330">
    <property type="match status" value="1"/>
</dbReference>
<feature type="region of interest" description="Disordered" evidence="6">
    <location>
        <begin position="182"/>
        <end position="251"/>
    </location>
</feature>
<evidence type="ECO:0000256" key="3">
    <source>
        <dbReference type="ARBA" id="ARBA00023242"/>
    </source>
</evidence>
<feature type="domain" description="RRM" evidence="7">
    <location>
        <begin position="99"/>
        <end position="177"/>
    </location>
</feature>
<dbReference type="PANTHER" id="PTHR13952">
    <property type="entry name" value="U1 SMALL NUCLEAR RIBONUCLEOPROTEIN 70 KD"/>
    <property type="match status" value="1"/>
</dbReference>
<evidence type="ECO:0000256" key="5">
    <source>
        <dbReference type="PROSITE-ProRule" id="PRU00176"/>
    </source>
</evidence>
<evidence type="ECO:0000313" key="9">
    <source>
        <dbReference type="Proteomes" id="UP000193685"/>
    </source>
</evidence>
<dbReference type="InterPro" id="IPR034143">
    <property type="entry name" value="snRNP70_RRM"/>
</dbReference>
<dbReference type="InterPro" id="IPR012677">
    <property type="entry name" value="Nucleotide-bd_a/b_plait_sf"/>
</dbReference>
<gene>
    <name evidence="8" type="ORF">BCR37DRAFT_336538</name>
</gene>
<evidence type="ECO:0000259" key="7">
    <source>
        <dbReference type="PROSITE" id="PS50102"/>
    </source>
</evidence>
<accession>A0A1Y2FQ86</accession>
<name>A0A1Y2FQ86_PROLT</name>
<dbReference type="GO" id="GO:0071011">
    <property type="term" value="C:precatalytic spliceosome"/>
    <property type="evidence" value="ECO:0007669"/>
    <property type="project" value="TreeGrafter"/>
</dbReference>
<dbReference type="GO" id="GO:0000398">
    <property type="term" value="P:mRNA splicing, via spliceosome"/>
    <property type="evidence" value="ECO:0007669"/>
    <property type="project" value="TreeGrafter"/>
</dbReference>
<reference evidence="8 9" key="1">
    <citation type="submission" date="2016-07" db="EMBL/GenBank/DDBJ databases">
        <title>Pervasive Adenine N6-methylation of Active Genes in Fungi.</title>
        <authorList>
            <consortium name="DOE Joint Genome Institute"/>
            <person name="Mondo S.J."/>
            <person name="Dannebaum R.O."/>
            <person name="Kuo R.C."/>
            <person name="Labutti K."/>
            <person name="Haridas S."/>
            <person name="Kuo A."/>
            <person name="Salamov A."/>
            <person name="Ahrendt S.R."/>
            <person name="Lipzen A."/>
            <person name="Sullivan W."/>
            <person name="Andreopoulos W.B."/>
            <person name="Clum A."/>
            <person name="Lindquist E."/>
            <person name="Daum C."/>
            <person name="Ramamoorthy G.K."/>
            <person name="Gryganskyi A."/>
            <person name="Culley D."/>
            <person name="Magnuson J.K."/>
            <person name="James T.Y."/>
            <person name="O'Malley M.A."/>
            <person name="Stajich J.E."/>
            <person name="Spatafora J.W."/>
            <person name="Visel A."/>
            <person name="Grigoriev I.V."/>
        </authorList>
    </citation>
    <scope>NUCLEOTIDE SEQUENCE [LARGE SCALE GENOMIC DNA]</scope>
    <source>
        <strain evidence="8 9">12-1054</strain>
    </source>
</reference>
<dbReference type="PROSITE" id="PS50102">
    <property type="entry name" value="RRM"/>
    <property type="match status" value="1"/>
</dbReference>
<keyword evidence="4" id="KW-0687">Ribonucleoprotein</keyword>
<dbReference type="EMBL" id="MCFI01000003">
    <property type="protein sequence ID" value="ORY86163.1"/>
    <property type="molecule type" value="Genomic_DNA"/>
</dbReference>
<dbReference type="Pfam" id="PF12220">
    <property type="entry name" value="U1snRNP70_N"/>
    <property type="match status" value="1"/>
</dbReference>
<evidence type="ECO:0000256" key="2">
    <source>
        <dbReference type="ARBA" id="ARBA00022884"/>
    </source>
</evidence>
<dbReference type="GeneID" id="63783832"/>
<feature type="non-terminal residue" evidence="8">
    <location>
        <position position="1"/>
    </location>
</feature>
<dbReference type="Proteomes" id="UP000193685">
    <property type="component" value="Unassembled WGS sequence"/>
</dbReference>
<dbReference type="FunFam" id="3.30.70.330:FF:000132">
    <property type="entry name" value="Small nuclear ribonucleoprotein U11/U12 subunit 35"/>
    <property type="match status" value="1"/>
</dbReference>
<dbReference type="InterPro" id="IPR035979">
    <property type="entry name" value="RBD_domain_sf"/>
</dbReference>
<comment type="caution">
    <text evidence="8">The sequence shown here is derived from an EMBL/GenBank/DDBJ whole genome shotgun (WGS) entry which is preliminary data.</text>
</comment>
<evidence type="ECO:0000256" key="6">
    <source>
        <dbReference type="SAM" id="MobiDB-lite"/>
    </source>
</evidence>
<evidence type="ECO:0000256" key="4">
    <source>
        <dbReference type="ARBA" id="ARBA00023274"/>
    </source>
</evidence>
<keyword evidence="3" id="KW-0539">Nucleus</keyword>
<sequence>LTKQLGPPLIGLFAARAPLRYVQPTDVAPEKRKTRAITGIAEYVHLLGQDDGYVPTETHQEQQERKRRERKETFEAKLTERLKQYNPAEDPEVRGDPYKTLFVSRLAYSVTESDLRTVFEPYGAIDRIRLVNEKDTGKSRGYAFIVFEHERDMKTAYKETDGIKIKDRRICVDVERGRTVKNWKPRSLGGGLGGRHYTKPTRRIDTYSHAPSNYSRGPSGPAAGRYTSDRGTDRTGSSAPRGRSSDRNGRT</sequence>
<protein>
    <submittedName>
        <fullName evidence="8">U1 snRNP-associated protein Usp101</fullName>
    </submittedName>
</protein>
<dbReference type="AlphaFoldDB" id="A0A1Y2FQ86"/>
<feature type="compositionally biased region" description="Basic and acidic residues" evidence="6">
    <location>
        <begin position="58"/>
        <end position="71"/>
    </location>
</feature>
<dbReference type="OMA" id="PPKFYDG"/>